<evidence type="ECO:0000256" key="5">
    <source>
        <dbReference type="HAMAP-Rule" id="MF_01092"/>
    </source>
</evidence>
<accession>A0A552X5V0</accession>
<dbReference type="Gene3D" id="1.10.3900.10">
    <property type="entry name" value="YacF-like"/>
    <property type="match status" value="1"/>
</dbReference>
<dbReference type="InterPro" id="IPR009777">
    <property type="entry name" value="ZapD"/>
</dbReference>
<dbReference type="OrthoDB" id="5294622at2"/>
<dbReference type="Proteomes" id="UP000320359">
    <property type="component" value="Unassembled WGS sequence"/>
</dbReference>
<evidence type="ECO:0000313" key="7">
    <source>
        <dbReference type="Proteomes" id="UP000320359"/>
    </source>
</evidence>
<proteinExistence type="inferred from homology"/>
<evidence type="ECO:0000256" key="4">
    <source>
        <dbReference type="ARBA" id="ARBA00023306"/>
    </source>
</evidence>
<comment type="similarity">
    <text evidence="5">Belongs to the ZapD family.</text>
</comment>
<evidence type="ECO:0000256" key="1">
    <source>
        <dbReference type="ARBA" id="ARBA00022490"/>
    </source>
</evidence>
<keyword evidence="3 5" id="KW-0717">Septation</keyword>
<evidence type="ECO:0000313" key="6">
    <source>
        <dbReference type="EMBL" id="TRW50398.1"/>
    </source>
</evidence>
<gene>
    <name evidence="5" type="primary">zapD</name>
    <name evidence="6" type="ORF">FM042_06100</name>
</gene>
<dbReference type="PANTHER" id="PTHR39455:SF1">
    <property type="entry name" value="CELL DIVISION PROTEIN ZAPD"/>
    <property type="match status" value="1"/>
</dbReference>
<reference evidence="6 7" key="1">
    <citation type="submission" date="2019-07" db="EMBL/GenBank/DDBJ databases">
        <authorList>
            <person name="Yang M."/>
            <person name="Zhao D."/>
            <person name="Xiang H."/>
        </authorList>
    </citation>
    <scope>NUCLEOTIDE SEQUENCE [LARGE SCALE GENOMIC DNA]</scope>
    <source>
        <strain evidence="6 7">IM1326</strain>
    </source>
</reference>
<dbReference type="AlphaFoldDB" id="A0A552X5V0"/>
<dbReference type="Gene3D" id="2.60.440.10">
    <property type="entry name" value="YacF-like domains"/>
    <property type="match status" value="1"/>
</dbReference>
<name>A0A552X5V0_9GAMM</name>
<comment type="subunit">
    <text evidence="5">Interacts with FtsZ.</text>
</comment>
<dbReference type="EMBL" id="VJWL01000001">
    <property type="protein sequence ID" value="TRW50398.1"/>
    <property type="molecule type" value="Genomic_DNA"/>
</dbReference>
<protein>
    <recommendedName>
        <fullName evidence="5">Cell division protein ZapD</fullName>
    </recommendedName>
    <alternativeName>
        <fullName evidence="5">Z ring-associated protein D</fullName>
    </alternativeName>
</protein>
<dbReference type="PANTHER" id="PTHR39455">
    <property type="entry name" value="CELL DIVISION PROTEIN ZAPD"/>
    <property type="match status" value="1"/>
</dbReference>
<dbReference type="GO" id="GO:0000917">
    <property type="term" value="P:division septum assembly"/>
    <property type="evidence" value="ECO:0007669"/>
    <property type="project" value="UniProtKB-KW"/>
</dbReference>
<dbReference type="InterPro" id="IPR036268">
    <property type="entry name" value="ZapD_sf"/>
</dbReference>
<dbReference type="HAMAP" id="MF_01092">
    <property type="entry name" value="ZapD"/>
    <property type="match status" value="1"/>
</dbReference>
<comment type="caution">
    <text evidence="6">The sequence shown here is derived from an EMBL/GenBank/DDBJ whole genome shotgun (WGS) entry which is preliminary data.</text>
</comment>
<organism evidence="6 7">
    <name type="scientific">Aliidiomarina halalkaliphila</name>
    <dbReference type="NCBI Taxonomy" id="2593535"/>
    <lineage>
        <taxon>Bacteria</taxon>
        <taxon>Pseudomonadati</taxon>
        <taxon>Pseudomonadota</taxon>
        <taxon>Gammaproteobacteria</taxon>
        <taxon>Alteromonadales</taxon>
        <taxon>Idiomarinaceae</taxon>
        <taxon>Aliidiomarina</taxon>
    </lineage>
</organism>
<evidence type="ECO:0000256" key="3">
    <source>
        <dbReference type="ARBA" id="ARBA00023210"/>
    </source>
</evidence>
<dbReference type="GO" id="GO:0043093">
    <property type="term" value="P:FtsZ-dependent cytokinesis"/>
    <property type="evidence" value="ECO:0007669"/>
    <property type="project" value="UniProtKB-UniRule"/>
</dbReference>
<dbReference type="GO" id="GO:0005737">
    <property type="term" value="C:cytoplasm"/>
    <property type="evidence" value="ECO:0007669"/>
    <property type="project" value="UniProtKB-SubCell"/>
</dbReference>
<keyword evidence="1 5" id="KW-0963">Cytoplasm</keyword>
<comment type="subcellular location">
    <subcellularLocation>
        <location evidence="5">Cytoplasm</location>
    </subcellularLocation>
    <text evidence="5">Localizes to mid-cell in an FtsZ-dependent manner.</text>
</comment>
<comment type="function">
    <text evidence="5">Cell division factor that enhances FtsZ-ring assembly. Directly interacts with FtsZ and promotes bundling of FtsZ protofilaments, with a reduction in FtsZ GTPase activity.</text>
</comment>
<dbReference type="InterPro" id="IPR027462">
    <property type="entry name" value="ZapD_C"/>
</dbReference>
<keyword evidence="4 5" id="KW-0131">Cell cycle</keyword>
<dbReference type="GO" id="GO:0032153">
    <property type="term" value="C:cell division site"/>
    <property type="evidence" value="ECO:0007669"/>
    <property type="project" value="TreeGrafter"/>
</dbReference>
<dbReference type="RefSeq" id="WP_143235350.1">
    <property type="nucleotide sequence ID" value="NZ_VJWL01000001.1"/>
</dbReference>
<dbReference type="SUPFAM" id="SSF160950">
    <property type="entry name" value="YacF-like"/>
    <property type="match status" value="1"/>
</dbReference>
<evidence type="ECO:0000256" key="2">
    <source>
        <dbReference type="ARBA" id="ARBA00022618"/>
    </source>
</evidence>
<keyword evidence="7" id="KW-1185">Reference proteome</keyword>
<sequence length="253" mass="29315">MDWIAYEHPLDEKTRVYLRIEALLLQIEAGVDGVDAVRYPLFFGGLFNLLDLLERTDVRADLIKDLERREGRLQAYINHPAVDQATLHAIHGELQRVLQALCEGHKFGYALRENRFLATVRQRMGVMGGQCHNELPELKLWLQQSTQARSEQAQLWFEQLSVLQHALRVELKMLREQAEFQSLVAENGSWQSNDEKLSLLRIRVPAELPVFPLISGHRQRFSIRFMHSQGMQGSQERISYNEQVPFQLARCQG</sequence>
<dbReference type="Pfam" id="PF07072">
    <property type="entry name" value="ZapD"/>
    <property type="match status" value="1"/>
</dbReference>
<keyword evidence="2 5" id="KW-0132">Cell division</keyword>